<keyword evidence="4" id="KW-1185">Reference proteome</keyword>
<organism evidence="3 4">
    <name type="scientific">Schizophyllum amplum</name>
    <dbReference type="NCBI Taxonomy" id="97359"/>
    <lineage>
        <taxon>Eukaryota</taxon>
        <taxon>Fungi</taxon>
        <taxon>Dikarya</taxon>
        <taxon>Basidiomycota</taxon>
        <taxon>Agaricomycotina</taxon>
        <taxon>Agaricomycetes</taxon>
        <taxon>Agaricomycetidae</taxon>
        <taxon>Agaricales</taxon>
        <taxon>Schizophyllaceae</taxon>
        <taxon>Schizophyllum</taxon>
    </lineage>
</organism>
<dbReference type="EMBL" id="VDMD01000047">
    <property type="protein sequence ID" value="TRM57472.1"/>
    <property type="molecule type" value="Genomic_DNA"/>
</dbReference>
<feature type="compositionally biased region" description="Polar residues" evidence="2">
    <location>
        <begin position="61"/>
        <end position="79"/>
    </location>
</feature>
<keyword evidence="1" id="KW-0175">Coiled coil</keyword>
<feature type="coiled-coil region" evidence="1">
    <location>
        <begin position="176"/>
        <end position="298"/>
    </location>
</feature>
<evidence type="ECO:0000313" key="3">
    <source>
        <dbReference type="EMBL" id="TRM57472.1"/>
    </source>
</evidence>
<feature type="compositionally biased region" description="Polar residues" evidence="2">
    <location>
        <begin position="1"/>
        <end position="16"/>
    </location>
</feature>
<proteinExistence type="predicted"/>
<evidence type="ECO:0000256" key="2">
    <source>
        <dbReference type="SAM" id="MobiDB-lite"/>
    </source>
</evidence>
<feature type="compositionally biased region" description="Basic and acidic residues" evidence="2">
    <location>
        <begin position="489"/>
        <end position="500"/>
    </location>
</feature>
<evidence type="ECO:0000256" key="1">
    <source>
        <dbReference type="SAM" id="Coils"/>
    </source>
</evidence>
<feature type="region of interest" description="Disordered" evidence="2">
    <location>
        <begin position="489"/>
        <end position="516"/>
    </location>
</feature>
<sequence length="516" mass="57027">MDNTNRPFQLRINKNSRPFAAFSHQHDTGTNAHSSTTQTTQRRWMDSTGANAGPAKLFASSGRTEQRSSLRFKISSSAPPSDHSVDDDIAPAPRHLGDGTQASGPTYGNEDSHSATPPPSVFRPSSTHARVDSRNSHLGPPPRGLRSQTDFDYDDMPDTSHSDANQGQSGKGGKMLWQVCQHNEALEEKLAALREELEGSKLAASASSRLLHEREQDLEEKIAALAELERTSQAQEAERAAQVVDLQDQLKNALPRLSALEAENKDLTQRLLDSEERVTQAERRAQDAERRCEQALRDTEARVALVTQQAADIKTEAHVAVEEARQDALNIREEAKKRMHDLKTSMKKKVEGLSEKFTDLSCSFATVQAQRLTWDSRASELELGVGELQAAVKSSLTAMQPFLTSDAGVLKISETRELVEELQADRTSAHQVTDMLRDKLHIVSTQLVEAKDRIAELENILAEDKRRVRSSTDDLCSLGTKMEHLTDRLAKREQESREAFDDAVATGQALGEANGK</sequence>
<reference evidence="3 4" key="1">
    <citation type="journal article" date="2019" name="New Phytol.">
        <title>Comparative genomics reveals unique wood-decay strategies and fruiting body development in the Schizophyllaceae.</title>
        <authorList>
            <person name="Almasi E."/>
            <person name="Sahu N."/>
            <person name="Krizsan K."/>
            <person name="Balint B."/>
            <person name="Kovacs G.M."/>
            <person name="Kiss B."/>
            <person name="Cseklye J."/>
            <person name="Drula E."/>
            <person name="Henrissat B."/>
            <person name="Nagy I."/>
            <person name="Chovatia M."/>
            <person name="Adam C."/>
            <person name="LaButti K."/>
            <person name="Lipzen A."/>
            <person name="Riley R."/>
            <person name="Grigoriev I.V."/>
            <person name="Nagy L.G."/>
        </authorList>
    </citation>
    <scope>NUCLEOTIDE SEQUENCE [LARGE SCALE GENOMIC DNA]</scope>
    <source>
        <strain evidence="3 4">NL-1724</strain>
    </source>
</reference>
<comment type="caution">
    <text evidence="3">The sequence shown here is derived from an EMBL/GenBank/DDBJ whole genome shotgun (WGS) entry which is preliminary data.</text>
</comment>
<feature type="region of interest" description="Disordered" evidence="2">
    <location>
        <begin position="1"/>
        <end position="172"/>
    </location>
</feature>
<evidence type="ECO:0000313" key="4">
    <source>
        <dbReference type="Proteomes" id="UP000320762"/>
    </source>
</evidence>
<feature type="compositionally biased region" description="Polar residues" evidence="2">
    <location>
        <begin position="28"/>
        <end position="42"/>
    </location>
</feature>
<gene>
    <name evidence="3" type="ORF">BD626DRAFT_211592</name>
</gene>
<dbReference type="STRING" id="97359.A0A550BY35"/>
<feature type="coiled-coil region" evidence="1">
    <location>
        <begin position="440"/>
        <end position="474"/>
    </location>
</feature>
<accession>A0A550BY35</accession>
<dbReference type="AlphaFoldDB" id="A0A550BY35"/>
<protein>
    <submittedName>
        <fullName evidence="3">Uncharacterized protein</fullName>
    </submittedName>
</protein>
<dbReference type="Proteomes" id="UP000320762">
    <property type="component" value="Unassembled WGS sequence"/>
</dbReference>
<name>A0A550BY35_9AGAR</name>
<dbReference type="OrthoDB" id="3246510at2759"/>